<accession>A0A2A2K4B1</accession>
<protein>
    <recommendedName>
        <fullName evidence="1">RUN domain-containing protein</fullName>
    </recommendedName>
</protein>
<organism evidence="3 4">
    <name type="scientific">Diploscapter pachys</name>
    <dbReference type="NCBI Taxonomy" id="2018661"/>
    <lineage>
        <taxon>Eukaryota</taxon>
        <taxon>Metazoa</taxon>
        <taxon>Ecdysozoa</taxon>
        <taxon>Nematoda</taxon>
        <taxon>Chromadorea</taxon>
        <taxon>Rhabditida</taxon>
        <taxon>Rhabditina</taxon>
        <taxon>Rhabditomorpha</taxon>
        <taxon>Rhabditoidea</taxon>
        <taxon>Rhabditidae</taxon>
        <taxon>Diploscapter</taxon>
    </lineage>
</organism>
<dbReference type="Gene3D" id="1.20.58.900">
    <property type="match status" value="1"/>
</dbReference>
<evidence type="ECO:0000313" key="3">
    <source>
        <dbReference type="EMBL" id="PAV68794.1"/>
    </source>
</evidence>
<dbReference type="OrthoDB" id="10264062at2759"/>
<keyword evidence="4" id="KW-1185">Reference proteome</keyword>
<dbReference type="AlphaFoldDB" id="A0A2A2K4B1"/>
<dbReference type="STRING" id="2018661.A0A2A2K4B1"/>
<comment type="caution">
    <text evidence="3">The sequence shown here is derived from an EMBL/GenBank/DDBJ whole genome shotgun (WGS) entry which is preliminary data.</text>
</comment>
<sequence>MFRHASADAALRGNRKLERGRRRRSSVVDWINGLTENNQIREEEWIKPEGACERITRNGSVVDVEETQPDDQTTRKNELIAKLKREVKVIMEEAVTKRTVDLQSAYVTSLCAAVDACLMDGLRRRLLGLFGSRSSIALLHSVAKQHQSAQMVVEKLAQTQYHPRASPHLEWIREALHMRSLSTIIHFINTSKSMRRFYEASALMVDRAKGGMVTALLCEDLS</sequence>
<dbReference type="SUPFAM" id="SSF140741">
    <property type="entry name" value="RUN domain-like"/>
    <property type="match status" value="1"/>
</dbReference>
<evidence type="ECO:0000313" key="4">
    <source>
        <dbReference type="Proteomes" id="UP000218231"/>
    </source>
</evidence>
<dbReference type="InterPro" id="IPR037213">
    <property type="entry name" value="Run_dom_sf"/>
</dbReference>
<dbReference type="InterPro" id="IPR004012">
    <property type="entry name" value="Run_dom"/>
</dbReference>
<dbReference type="Proteomes" id="UP000218231">
    <property type="component" value="Unassembled WGS sequence"/>
</dbReference>
<gene>
    <name evidence="3" type="ORF">WR25_20973</name>
    <name evidence="2" type="ORF">WR25_23424</name>
</gene>
<evidence type="ECO:0000313" key="2">
    <source>
        <dbReference type="EMBL" id="PAV62792.1"/>
    </source>
</evidence>
<dbReference type="PROSITE" id="PS50826">
    <property type="entry name" value="RUN"/>
    <property type="match status" value="1"/>
</dbReference>
<evidence type="ECO:0000259" key="1">
    <source>
        <dbReference type="PROSITE" id="PS50826"/>
    </source>
</evidence>
<name>A0A2A2K4B1_9BILA</name>
<reference evidence="3 4" key="1">
    <citation type="journal article" date="2017" name="Curr. Biol.">
        <title>Genome architecture and evolution of a unichromosomal asexual nematode.</title>
        <authorList>
            <person name="Fradin H."/>
            <person name="Zegar C."/>
            <person name="Gutwein M."/>
            <person name="Lucas J."/>
            <person name="Kovtun M."/>
            <person name="Corcoran D."/>
            <person name="Baugh L.R."/>
            <person name="Kiontke K."/>
            <person name="Gunsalus K."/>
            <person name="Fitch D.H."/>
            <person name="Piano F."/>
        </authorList>
    </citation>
    <scope>NUCLEOTIDE SEQUENCE [LARGE SCALE GENOMIC DNA]</scope>
    <source>
        <strain evidence="3">PF1309</strain>
    </source>
</reference>
<dbReference type="EMBL" id="LIAE01009683">
    <property type="protein sequence ID" value="PAV68794.1"/>
    <property type="molecule type" value="Genomic_DNA"/>
</dbReference>
<proteinExistence type="predicted"/>
<feature type="domain" description="RUN" evidence="1">
    <location>
        <begin position="101"/>
        <end position="222"/>
    </location>
</feature>
<dbReference type="Pfam" id="PF02759">
    <property type="entry name" value="RUN"/>
    <property type="match status" value="1"/>
</dbReference>
<dbReference type="EMBL" id="LIAE01010346">
    <property type="protein sequence ID" value="PAV62792.1"/>
    <property type="molecule type" value="Genomic_DNA"/>
</dbReference>